<name>A0A059ACM2_EUCGR</name>
<accession>A0A059ACM2</accession>
<reference evidence="1" key="1">
    <citation type="submission" date="2013-07" db="EMBL/GenBank/DDBJ databases">
        <title>The genome of Eucalyptus grandis.</title>
        <authorList>
            <person name="Schmutz J."/>
            <person name="Hayes R."/>
            <person name="Myburg A."/>
            <person name="Tuskan G."/>
            <person name="Grattapaglia D."/>
            <person name="Rokhsar D.S."/>
        </authorList>
    </citation>
    <scope>NUCLEOTIDE SEQUENCE</scope>
    <source>
        <tissue evidence="1">Leaf extractions</tissue>
    </source>
</reference>
<sequence>MTYKRAEENSMTYEWKPSLRLSQHFPVHAFFKHGYIQSNTIKQRRNVKMTMKRLRKPNIFPGGKKSSIKCLNARPCALKT</sequence>
<dbReference type="Gramene" id="KCW51140">
    <property type="protein sequence ID" value="KCW51140"/>
    <property type="gene ID" value="EUGRSUZ_J00739"/>
</dbReference>
<protein>
    <submittedName>
        <fullName evidence="1">Uncharacterized protein</fullName>
    </submittedName>
</protein>
<organism evidence="1">
    <name type="scientific">Eucalyptus grandis</name>
    <name type="common">Flooded gum</name>
    <dbReference type="NCBI Taxonomy" id="71139"/>
    <lineage>
        <taxon>Eukaryota</taxon>
        <taxon>Viridiplantae</taxon>
        <taxon>Streptophyta</taxon>
        <taxon>Embryophyta</taxon>
        <taxon>Tracheophyta</taxon>
        <taxon>Spermatophyta</taxon>
        <taxon>Magnoliopsida</taxon>
        <taxon>eudicotyledons</taxon>
        <taxon>Gunneridae</taxon>
        <taxon>Pentapetalae</taxon>
        <taxon>rosids</taxon>
        <taxon>malvids</taxon>
        <taxon>Myrtales</taxon>
        <taxon>Myrtaceae</taxon>
        <taxon>Myrtoideae</taxon>
        <taxon>Eucalypteae</taxon>
        <taxon>Eucalyptus</taxon>
    </lineage>
</organism>
<dbReference type="EMBL" id="KK198762">
    <property type="protein sequence ID" value="KCW51140.1"/>
    <property type="molecule type" value="Genomic_DNA"/>
</dbReference>
<gene>
    <name evidence="1" type="ORF">EUGRSUZ_J00739</name>
</gene>
<dbReference type="AlphaFoldDB" id="A0A059ACM2"/>
<evidence type="ECO:0000313" key="1">
    <source>
        <dbReference type="EMBL" id="KCW51140.1"/>
    </source>
</evidence>
<dbReference type="InParanoid" id="A0A059ACM2"/>
<proteinExistence type="predicted"/>